<evidence type="ECO:0000313" key="1">
    <source>
        <dbReference type="EMBL" id="TWT97703.1"/>
    </source>
</evidence>
<sequence length="721" mass="76184">MAFVWNCRQRAWRLVLGGVVVALIATGGAAAIADADPRLEGLINLRTDRFPFDPPVTPEAWADRAKEVRRQVQVAGGLWPMPQRPAPHAVIGRPVKRDGYTIESVSLESYPGLVVTGSLYRPAGDATELRPGVLCPHGHWGGGRFHAWGDDELARQLASGAERFERGGRHPLQARCVQLARMGCVVFLYDMLGYGDSRQFSLEAIHGPRESTILKEANAWGFYSAQAELRIQGPLGVQTYNSLCALDWLESLPYVDPERLAVTGGSSGATQTLMLCAVDDRPAVAFPVVMVSTAMQGGCGCENACCLRIGTSNVEFAALMAPKPLGMASADDWTRHTAEDGYPELQRLYTMLGVPDHVTHASLIQFPHNYNYASRAAMYPWLDRWLGLDAGDRVVETDYKPVTPDEVRTTPSIADADVDRGHEIELMRVMAAQSEALLEGLTPHDATSLAEYRDVVGGAFEVLLCGAEQAMADAEVVGELADSDGATPLRIANRHAGVELPAIARLPVGATTVVVITSAAGKAAADPSSELAASLLARGVGVLGVDLFAQGDLAPDDGPLTQMPANPDPKPIASLTYGYNPTAVAHRAGDLLATLAVAKRLRPGIERVGLVADASSAPYAIAALALAGDAVDAAAVDIGGFRFTDVAEWRDSRFLPGAVKYGDVPGLLALGAPRPTVLVDGDADHALAAEAYEASGTPDHLGAAATLPAAVGKLLKSLGTP</sequence>
<organism evidence="1 2">
    <name type="scientific">Botrimarina colliarenosi</name>
    <dbReference type="NCBI Taxonomy" id="2528001"/>
    <lineage>
        <taxon>Bacteria</taxon>
        <taxon>Pseudomonadati</taxon>
        <taxon>Planctomycetota</taxon>
        <taxon>Planctomycetia</taxon>
        <taxon>Pirellulales</taxon>
        <taxon>Lacipirellulaceae</taxon>
        <taxon>Botrimarina</taxon>
    </lineage>
</organism>
<proteinExistence type="predicted"/>
<reference evidence="1 2" key="1">
    <citation type="submission" date="2019-02" db="EMBL/GenBank/DDBJ databases">
        <title>Deep-cultivation of Planctomycetes and their phenomic and genomic characterization uncovers novel biology.</title>
        <authorList>
            <person name="Wiegand S."/>
            <person name="Jogler M."/>
            <person name="Boedeker C."/>
            <person name="Pinto D."/>
            <person name="Vollmers J."/>
            <person name="Rivas-Marin E."/>
            <person name="Kohn T."/>
            <person name="Peeters S.H."/>
            <person name="Heuer A."/>
            <person name="Rast P."/>
            <person name="Oberbeckmann S."/>
            <person name="Bunk B."/>
            <person name="Jeske O."/>
            <person name="Meyerdierks A."/>
            <person name="Storesund J.E."/>
            <person name="Kallscheuer N."/>
            <person name="Luecker S."/>
            <person name="Lage O.M."/>
            <person name="Pohl T."/>
            <person name="Merkel B.J."/>
            <person name="Hornburger P."/>
            <person name="Mueller R.-W."/>
            <person name="Bruemmer F."/>
            <person name="Labrenz M."/>
            <person name="Spormann A.M."/>
            <person name="Op Den Camp H."/>
            <person name="Overmann J."/>
            <person name="Amann R."/>
            <person name="Jetten M.S.M."/>
            <person name="Mascher T."/>
            <person name="Medema M.H."/>
            <person name="Devos D.P."/>
            <person name="Kaster A.-K."/>
            <person name="Ovreas L."/>
            <person name="Rohde M."/>
            <person name="Galperin M.Y."/>
            <person name="Jogler C."/>
        </authorList>
    </citation>
    <scope>NUCLEOTIDE SEQUENCE [LARGE SCALE GENOMIC DNA]</scope>
    <source>
        <strain evidence="1 2">Pla108</strain>
    </source>
</reference>
<comment type="caution">
    <text evidence="1">The sequence shown here is derived from an EMBL/GenBank/DDBJ whole genome shotgun (WGS) entry which is preliminary data.</text>
</comment>
<protein>
    <submittedName>
        <fullName evidence="1">Abhydrolase family protein</fullName>
    </submittedName>
</protein>
<dbReference type="SUPFAM" id="SSF53474">
    <property type="entry name" value="alpha/beta-Hydrolases"/>
    <property type="match status" value="2"/>
</dbReference>
<name>A0A5C6AHM7_9BACT</name>
<accession>A0A5C6AHM7</accession>
<keyword evidence="2" id="KW-1185">Reference proteome</keyword>
<dbReference type="EMBL" id="SJPR01000002">
    <property type="protein sequence ID" value="TWT97703.1"/>
    <property type="molecule type" value="Genomic_DNA"/>
</dbReference>
<evidence type="ECO:0000313" key="2">
    <source>
        <dbReference type="Proteomes" id="UP000317421"/>
    </source>
</evidence>
<dbReference type="GO" id="GO:0016787">
    <property type="term" value="F:hydrolase activity"/>
    <property type="evidence" value="ECO:0007669"/>
    <property type="project" value="UniProtKB-KW"/>
</dbReference>
<dbReference type="Gene3D" id="3.40.50.1820">
    <property type="entry name" value="alpha/beta hydrolase"/>
    <property type="match status" value="2"/>
</dbReference>
<dbReference type="PANTHER" id="PTHR22946:SF8">
    <property type="entry name" value="ACETYL XYLAN ESTERASE DOMAIN-CONTAINING PROTEIN"/>
    <property type="match status" value="1"/>
</dbReference>
<dbReference type="PANTHER" id="PTHR22946">
    <property type="entry name" value="DIENELACTONE HYDROLASE DOMAIN-CONTAINING PROTEIN-RELATED"/>
    <property type="match status" value="1"/>
</dbReference>
<dbReference type="RefSeq" id="WP_197526421.1">
    <property type="nucleotide sequence ID" value="NZ_SJPR01000002.1"/>
</dbReference>
<dbReference type="InterPro" id="IPR050261">
    <property type="entry name" value="FrsA_esterase"/>
</dbReference>
<dbReference type="AlphaFoldDB" id="A0A5C6AHM7"/>
<dbReference type="InterPro" id="IPR029058">
    <property type="entry name" value="AB_hydrolase_fold"/>
</dbReference>
<keyword evidence="1" id="KW-0378">Hydrolase</keyword>
<gene>
    <name evidence="1" type="ORF">Pla108_18550</name>
</gene>
<dbReference type="Proteomes" id="UP000317421">
    <property type="component" value="Unassembled WGS sequence"/>
</dbReference>